<dbReference type="Proteomes" id="UP000228934">
    <property type="component" value="Unassembled WGS sequence"/>
</dbReference>
<sequence length="80" mass="9025">MKKGKSPHTMKKDVEGEVHKVGEIVTTRGDVDVVEEETHFNSASPQILIGEIMVCNRDLEMVKKNITDVQKKKLPTSLMF</sequence>
<evidence type="ECO:0000313" key="2">
    <source>
        <dbReference type="Proteomes" id="UP000228934"/>
    </source>
</evidence>
<evidence type="ECO:0000313" key="1">
    <source>
        <dbReference type="EMBL" id="PIO32532.1"/>
    </source>
</evidence>
<reference evidence="1" key="2">
    <citation type="submission" date="2017-08" db="EMBL/GenBank/DDBJ databases">
        <title>Assembly of the North American Bullfrog Genome.</title>
        <authorList>
            <person name="Warren R.L."/>
            <person name="Vandervalk B.P."/>
            <person name="Kucuk E."/>
            <person name="Birol I."/>
            <person name="Helbing C."/>
            <person name="Pandoh P."/>
            <person name="Behsaz B."/>
            <person name="Mohamadi H."/>
            <person name="Chu J."/>
            <person name="Jackman S."/>
            <person name="Hammond S.A."/>
            <person name="Veldhoen N."/>
            <person name="Kirk H."/>
            <person name="Zhao Y."/>
            <person name="Coope R."/>
            <person name="Pleasance S."/>
            <person name="Moore R."/>
            <person name="Holt R."/>
        </authorList>
    </citation>
    <scope>NUCLEOTIDE SEQUENCE</scope>
    <source>
        <strain evidence="1">Bruno</strain>
        <tissue evidence="1">Liver</tissue>
    </source>
</reference>
<accession>A0A2G9RXB9</accession>
<dbReference type="EMBL" id="KV932790">
    <property type="protein sequence ID" value="PIO32531.1"/>
    <property type="molecule type" value="Genomic_DNA"/>
</dbReference>
<organism evidence="1 2">
    <name type="scientific">Aquarana catesbeiana</name>
    <name type="common">American bullfrog</name>
    <name type="synonym">Rana catesbeiana</name>
    <dbReference type="NCBI Taxonomy" id="8400"/>
    <lineage>
        <taxon>Eukaryota</taxon>
        <taxon>Metazoa</taxon>
        <taxon>Chordata</taxon>
        <taxon>Craniata</taxon>
        <taxon>Vertebrata</taxon>
        <taxon>Euteleostomi</taxon>
        <taxon>Amphibia</taxon>
        <taxon>Batrachia</taxon>
        <taxon>Anura</taxon>
        <taxon>Neobatrachia</taxon>
        <taxon>Ranoidea</taxon>
        <taxon>Ranidae</taxon>
        <taxon>Aquarana</taxon>
    </lineage>
</organism>
<proteinExistence type="predicted"/>
<dbReference type="AlphaFoldDB" id="A0A2G9RXB9"/>
<gene>
    <name evidence="1" type="ORF">AB205_0031240</name>
</gene>
<protein>
    <submittedName>
        <fullName evidence="1">Uncharacterized protein</fullName>
    </submittedName>
</protein>
<dbReference type="EMBL" id="KV932790">
    <property type="protein sequence ID" value="PIO32532.1"/>
    <property type="molecule type" value="Genomic_DNA"/>
</dbReference>
<name>A0A2G9RXB9_AQUCT</name>
<reference evidence="2" key="1">
    <citation type="journal article" date="2017" name="Nat. Commun.">
        <title>The North American bullfrog draft genome provides insight into hormonal regulation of long noncoding RNA.</title>
        <authorList>
            <person name="Hammond S.A."/>
            <person name="Warren R.L."/>
            <person name="Vandervalk B.P."/>
            <person name="Kucuk E."/>
            <person name="Khan H."/>
            <person name="Gibb E.A."/>
            <person name="Pandoh P."/>
            <person name="Kirk H."/>
            <person name="Zhao Y."/>
            <person name="Jones M."/>
            <person name="Mungall A.J."/>
            <person name="Coope R."/>
            <person name="Pleasance S."/>
            <person name="Moore R.A."/>
            <person name="Holt R.A."/>
            <person name="Round J.M."/>
            <person name="Ohora S."/>
            <person name="Walle B.V."/>
            <person name="Veldhoen N."/>
            <person name="Helbing C.C."/>
            <person name="Birol I."/>
        </authorList>
    </citation>
    <scope>NUCLEOTIDE SEQUENCE [LARGE SCALE GENOMIC DNA]</scope>
</reference>
<keyword evidence="2" id="KW-1185">Reference proteome</keyword>